<proteinExistence type="predicted"/>
<evidence type="ECO:0000313" key="2">
    <source>
        <dbReference type="Proteomes" id="UP001359485"/>
    </source>
</evidence>
<sequence>MRRVAGLLTLPVVELFGLRPGGVNPPTLFFRCKIPAVPAYLSVGLNSIFLSPEQFECVKTKTIHNSTKVYLPVKINIEEGKASQLPEEAGSGLRNYKQEHEEQKTYGEREGKSIERKIVEDNAWKNSPQISKYESLETYCRQQWRRGKLKAPKRTRRMEVLGRREKAQKERSSKVLEGRNRRLWRWFLQWRRFVKNPRDVSNYE</sequence>
<name>A0ABR1B8D2_POLSC</name>
<reference evidence="1 2" key="1">
    <citation type="submission" date="2023-09" db="EMBL/GenBank/DDBJ databases">
        <title>Genomes of two closely related lineages of the louse Polyplax serrata with different host specificities.</title>
        <authorList>
            <person name="Martinu J."/>
            <person name="Tarabai H."/>
            <person name="Stefka J."/>
            <person name="Hypsa V."/>
        </authorList>
    </citation>
    <scope>NUCLEOTIDE SEQUENCE [LARGE SCALE GENOMIC DNA]</scope>
    <source>
        <strain evidence="1">98ZLc_SE</strain>
    </source>
</reference>
<organism evidence="1 2">
    <name type="scientific">Polyplax serrata</name>
    <name type="common">Common mouse louse</name>
    <dbReference type="NCBI Taxonomy" id="468196"/>
    <lineage>
        <taxon>Eukaryota</taxon>
        <taxon>Metazoa</taxon>
        <taxon>Ecdysozoa</taxon>
        <taxon>Arthropoda</taxon>
        <taxon>Hexapoda</taxon>
        <taxon>Insecta</taxon>
        <taxon>Pterygota</taxon>
        <taxon>Neoptera</taxon>
        <taxon>Paraneoptera</taxon>
        <taxon>Psocodea</taxon>
        <taxon>Troctomorpha</taxon>
        <taxon>Phthiraptera</taxon>
        <taxon>Anoplura</taxon>
        <taxon>Polyplacidae</taxon>
        <taxon>Polyplax</taxon>
    </lineage>
</organism>
<dbReference type="EMBL" id="JAWJWF010000003">
    <property type="protein sequence ID" value="KAK6635443.1"/>
    <property type="molecule type" value="Genomic_DNA"/>
</dbReference>
<accession>A0ABR1B8D2</accession>
<dbReference type="Proteomes" id="UP001359485">
    <property type="component" value="Unassembled WGS sequence"/>
</dbReference>
<keyword evidence="2" id="KW-1185">Reference proteome</keyword>
<comment type="caution">
    <text evidence="1">The sequence shown here is derived from an EMBL/GenBank/DDBJ whole genome shotgun (WGS) entry which is preliminary data.</text>
</comment>
<gene>
    <name evidence="1" type="ORF">RUM44_000694</name>
</gene>
<evidence type="ECO:0000313" key="1">
    <source>
        <dbReference type="EMBL" id="KAK6635443.1"/>
    </source>
</evidence>
<protein>
    <submittedName>
        <fullName evidence="1">Uncharacterized protein</fullName>
    </submittedName>
</protein>